<dbReference type="EMBL" id="JAOPGA020001109">
    <property type="protein sequence ID" value="KAL0485151.1"/>
    <property type="molecule type" value="Genomic_DNA"/>
</dbReference>
<dbReference type="GO" id="GO:0005694">
    <property type="term" value="C:chromosome"/>
    <property type="evidence" value="ECO:0007669"/>
    <property type="project" value="UniProtKB-SubCell"/>
</dbReference>
<evidence type="ECO:0000256" key="6">
    <source>
        <dbReference type="ARBA" id="ARBA00022691"/>
    </source>
</evidence>
<dbReference type="SUPFAM" id="SSF82199">
    <property type="entry name" value="SET domain"/>
    <property type="match status" value="1"/>
</dbReference>
<dbReference type="PROSITE" id="PS50280">
    <property type="entry name" value="SET"/>
    <property type="match status" value="1"/>
</dbReference>
<reference evidence="11 12" key="1">
    <citation type="submission" date="2024-03" db="EMBL/GenBank/DDBJ databases">
        <title>The Acrasis kona genome and developmental transcriptomes reveal deep origins of eukaryotic multicellular pathways.</title>
        <authorList>
            <person name="Sheikh S."/>
            <person name="Fu C.-J."/>
            <person name="Brown M.W."/>
            <person name="Baldauf S.L."/>
        </authorList>
    </citation>
    <scope>NUCLEOTIDE SEQUENCE [LARGE SCALE GENOMIC DNA]</scope>
    <source>
        <strain evidence="11 12">ATCC MYA-3509</strain>
    </source>
</reference>
<evidence type="ECO:0000256" key="4">
    <source>
        <dbReference type="ARBA" id="ARBA00022603"/>
    </source>
</evidence>
<dbReference type="Pfam" id="PF00856">
    <property type="entry name" value="SET"/>
    <property type="match status" value="1"/>
</dbReference>
<feature type="non-terminal residue" evidence="11">
    <location>
        <position position="1"/>
    </location>
</feature>
<comment type="caution">
    <text evidence="11">The sequence shown here is derived from an EMBL/GenBank/DDBJ whole genome shotgun (WGS) entry which is preliminary data.</text>
</comment>
<accession>A0AAW2Z8V3</accession>
<feature type="compositionally biased region" description="Basic and acidic residues" evidence="8">
    <location>
        <begin position="235"/>
        <end position="305"/>
    </location>
</feature>
<feature type="compositionally biased region" description="Basic and acidic residues" evidence="8">
    <location>
        <begin position="215"/>
        <end position="227"/>
    </location>
</feature>
<dbReference type="PANTHER" id="PTHR22884">
    <property type="entry name" value="SET DOMAIN PROTEINS"/>
    <property type="match status" value="1"/>
</dbReference>
<dbReference type="AlphaFoldDB" id="A0AAW2Z8V3"/>
<gene>
    <name evidence="11" type="ORF">AKO1_004352</name>
</gene>
<feature type="region of interest" description="Disordered" evidence="8">
    <location>
        <begin position="370"/>
        <end position="515"/>
    </location>
</feature>
<keyword evidence="7" id="KW-0539">Nucleus</keyword>
<feature type="compositionally biased region" description="Basic residues" evidence="8">
    <location>
        <begin position="505"/>
        <end position="515"/>
    </location>
</feature>
<evidence type="ECO:0000313" key="12">
    <source>
        <dbReference type="Proteomes" id="UP001431209"/>
    </source>
</evidence>
<feature type="region of interest" description="Disordered" evidence="8">
    <location>
        <begin position="187"/>
        <end position="308"/>
    </location>
</feature>
<evidence type="ECO:0000256" key="3">
    <source>
        <dbReference type="ARBA" id="ARBA00022454"/>
    </source>
</evidence>
<keyword evidence="4" id="KW-0489">Methyltransferase</keyword>
<dbReference type="Gene3D" id="2.170.270.10">
    <property type="entry name" value="SET domain"/>
    <property type="match status" value="1"/>
</dbReference>
<feature type="domain" description="Post-SET" evidence="10">
    <location>
        <begin position="54"/>
        <end position="70"/>
    </location>
</feature>
<comment type="subcellular location">
    <subcellularLocation>
        <location evidence="2">Chromosome</location>
    </subcellularLocation>
    <subcellularLocation>
        <location evidence="1">Nucleus</location>
    </subcellularLocation>
</comment>
<evidence type="ECO:0000256" key="7">
    <source>
        <dbReference type="ARBA" id="ARBA00023242"/>
    </source>
</evidence>
<protein>
    <submittedName>
        <fullName evidence="11">Setd2</fullName>
    </submittedName>
</protein>
<dbReference type="InterPro" id="IPR003616">
    <property type="entry name" value="Post-SET_dom"/>
</dbReference>
<evidence type="ECO:0000256" key="8">
    <source>
        <dbReference type="SAM" id="MobiDB-lite"/>
    </source>
</evidence>
<dbReference type="InterPro" id="IPR046341">
    <property type="entry name" value="SET_dom_sf"/>
</dbReference>
<evidence type="ECO:0000313" key="11">
    <source>
        <dbReference type="EMBL" id="KAL0485151.1"/>
    </source>
</evidence>
<sequence length="515" mass="59814">GNSARFINHSCEPNCQLQKWIVGRENRIGIFAIKDIAAGSELTFDYAMECYGMKTQKCYCGEATCRGLIVSKDTLAPKTVKSQREIEIEQARKRHNRNRANVASVIRYISDFKYTKQLQIMNKRKLFLTRNIRSGFRLRWLQHVLIESEFVKETTTDQLPDELSSELGSVLSPYEFRRQVEMYRRRYEEPTSTSTSSEQVEPTVKPTGTKKKKREDKDAVAKEEPQPKRRRKTLDKKNVVDHDKDNKEDKKTKEVDKKSKEDKRPTEEKETKKEAKKKEEKKETTKESKKEDKKPIEKKSVENVKKTNSIVKKIVTPQSGQYDGIIDATPAFTFKIPKKKKEEAPMLVDVASNSCADVFDPVAILNSVNNMKIPGLGSPSKPPPKSSSSLQSPPNKPPTKDNHSNQKQHRESIPEYKSSSKQQYKEPTHREYKYDTSSRSSSSNSSPHKKESYRRESSDHKKDYKDIEHNKNHSNSRNYTLDHNHSRSDWNRSDKSSHRDYRNQDRHHHQGQNRK</sequence>
<feature type="compositionally biased region" description="Low complexity" evidence="8">
    <location>
        <begin position="190"/>
        <end position="207"/>
    </location>
</feature>
<dbReference type="PROSITE" id="PS50868">
    <property type="entry name" value="POST_SET"/>
    <property type="match status" value="1"/>
</dbReference>
<evidence type="ECO:0000256" key="2">
    <source>
        <dbReference type="ARBA" id="ARBA00004286"/>
    </source>
</evidence>
<evidence type="ECO:0000256" key="1">
    <source>
        <dbReference type="ARBA" id="ARBA00004123"/>
    </source>
</evidence>
<keyword evidence="12" id="KW-1185">Reference proteome</keyword>
<keyword evidence="3" id="KW-0158">Chromosome</keyword>
<dbReference type="InterPro" id="IPR050777">
    <property type="entry name" value="SET2_Histone-Lys_MeTrsfase"/>
</dbReference>
<dbReference type="GO" id="GO:0008168">
    <property type="term" value="F:methyltransferase activity"/>
    <property type="evidence" value="ECO:0007669"/>
    <property type="project" value="UniProtKB-KW"/>
</dbReference>
<keyword evidence="5" id="KW-0808">Transferase</keyword>
<name>A0AAW2Z8V3_9EUKA</name>
<feature type="compositionally biased region" description="Basic and acidic residues" evidence="8">
    <location>
        <begin position="398"/>
        <end position="414"/>
    </location>
</feature>
<feature type="compositionally biased region" description="Low complexity" evidence="8">
    <location>
        <begin position="437"/>
        <end position="446"/>
    </location>
</feature>
<dbReference type="GO" id="GO:0032259">
    <property type="term" value="P:methylation"/>
    <property type="evidence" value="ECO:0007669"/>
    <property type="project" value="UniProtKB-KW"/>
</dbReference>
<dbReference type="GO" id="GO:0005634">
    <property type="term" value="C:nucleus"/>
    <property type="evidence" value="ECO:0007669"/>
    <property type="project" value="UniProtKB-SubCell"/>
</dbReference>
<organism evidence="11 12">
    <name type="scientific">Acrasis kona</name>
    <dbReference type="NCBI Taxonomy" id="1008807"/>
    <lineage>
        <taxon>Eukaryota</taxon>
        <taxon>Discoba</taxon>
        <taxon>Heterolobosea</taxon>
        <taxon>Tetramitia</taxon>
        <taxon>Eutetramitia</taxon>
        <taxon>Acrasidae</taxon>
        <taxon>Acrasis</taxon>
    </lineage>
</organism>
<dbReference type="InterPro" id="IPR001214">
    <property type="entry name" value="SET_dom"/>
</dbReference>
<feature type="domain" description="SET" evidence="9">
    <location>
        <begin position="1"/>
        <end position="47"/>
    </location>
</feature>
<evidence type="ECO:0000256" key="5">
    <source>
        <dbReference type="ARBA" id="ARBA00022679"/>
    </source>
</evidence>
<dbReference type="Proteomes" id="UP001431209">
    <property type="component" value="Unassembled WGS sequence"/>
</dbReference>
<keyword evidence="6" id="KW-0949">S-adenosyl-L-methionine</keyword>
<feature type="compositionally biased region" description="Basic and acidic residues" evidence="8">
    <location>
        <begin position="480"/>
        <end position="504"/>
    </location>
</feature>
<feature type="compositionally biased region" description="Basic and acidic residues" evidence="8">
    <location>
        <begin position="423"/>
        <end position="436"/>
    </location>
</feature>
<feature type="compositionally biased region" description="Basic and acidic residues" evidence="8">
    <location>
        <begin position="448"/>
        <end position="471"/>
    </location>
</feature>
<proteinExistence type="predicted"/>
<evidence type="ECO:0000259" key="9">
    <source>
        <dbReference type="PROSITE" id="PS50280"/>
    </source>
</evidence>
<evidence type="ECO:0000259" key="10">
    <source>
        <dbReference type="PROSITE" id="PS50868"/>
    </source>
</evidence>